<dbReference type="RefSeq" id="WP_386820179.1">
    <property type="nucleotide sequence ID" value="NZ_JBHUIT010000017.1"/>
</dbReference>
<sequence length="271" mass="28925">MPLSQKKLVPGILLLLMLAALASPPLWWSDPSNPVSTVDPPNNKGPANIGQAKHMAKAALDALAQVLPTTAAAIESDLVGPGKPIPSWAPPANQTERDKNHAPLLIGQLKAIADPFYTHLHNAAPAWLDKQLADNGTKDNSTPENCFPWTSAPTDDSNRGVANIGQLKAVFSLRFEYFLDSDNDGLHDGWETFYFGNLTTADPYAIGQPDGLSNKEKSNLGLNPTTDYSDPTAAEPSRFTYDLAGRLTVVTAPAGAGNYTPDEEGNLLTAQ</sequence>
<organism evidence="3 4">
    <name type="scientific">Luteolibacter algae</name>
    <dbReference type="NCBI Taxonomy" id="454151"/>
    <lineage>
        <taxon>Bacteria</taxon>
        <taxon>Pseudomonadati</taxon>
        <taxon>Verrucomicrobiota</taxon>
        <taxon>Verrucomicrobiia</taxon>
        <taxon>Verrucomicrobiales</taxon>
        <taxon>Verrucomicrobiaceae</taxon>
        <taxon>Luteolibacter</taxon>
    </lineage>
</organism>
<reference evidence="4" key="1">
    <citation type="journal article" date="2019" name="Int. J. Syst. Evol. Microbiol.">
        <title>The Global Catalogue of Microorganisms (GCM) 10K type strain sequencing project: providing services to taxonomists for standard genome sequencing and annotation.</title>
        <authorList>
            <consortium name="The Broad Institute Genomics Platform"/>
            <consortium name="The Broad Institute Genome Sequencing Center for Infectious Disease"/>
            <person name="Wu L."/>
            <person name="Ma J."/>
        </authorList>
    </citation>
    <scope>NUCLEOTIDE SEQUENCE [LARGE SCALE GENOMIC DNA]</scope>
    <source>
        <strain evidence="4">CGMCC 4.7106</strain>
    </source>
</reference>
<feature type="region of interest" description="Disordered" evidence="1">
    <location>
        <begin position="134"/>
        <end position="153"/>
    </location>
</feature>
<evidence type="ECO:0000256" key="2">
    <source>
        <dbReference type="SAM" id="SignalP"/>
    </source>
</evidence>
<keyword evidence="2" id="KW-0732">Signal</keyword>
<accession>A0ABW5DA43</accession>
<gene>
    <name evidence="3" type="ORF">ACFSSA_09400</name>
</gene>
<protein>
    <submittedName>
        <fullName evidence="3">Uncharacterized protein</fullName>
    </submittedName>
</protein>
<name>A0ABW5DA43_9BACT</name>
<feature type="signal peptide" evidence="2">
    <location>
        <begin position="1"/>
        <end position="22"/>
    </location>
</feature>
<evidence type="ECO:0000256" key="1">
    <source>
        <dbReference type="SAM" id="MobiDB-lite"/>
    </source>
</evidence>
<keyword evidence="4" id="KW-1185">Reference proteome</keyword>
<dbReference type="EMBL" id="JBHUIT010000017">
    <property type="protein sequence ID" value="MFD2256891.1"/>
    <property type="molecule type" value="Genomic_DNA"/>
</dbReference>
<evidence type="ECO:0000313" key="3">
    <source>
        <dbReference type="EMBL" id="MFD2256891.1"/>
    </source>
</evidence>
<evidence type="ECO:0000313" key="4">
    <source>
        <dbReference type="Proteomes" id="UP001597375"/>
    </source>
</evidence>
<feature type="chain" id="PRO_5045694202" evidence="2">
    <location>
        <begin position="23"/>
        <end position="271"/>
    </location>
</feature>
<dbReference type="Proteomes" id="UP001597375">
    <property type="component" value="Unassembled WGS sequence"/>
</dbReference>
<feature type="compositionally biased region" description="Polar residues" evidence="1">
    <location>
        <begin position="220"/>
        <end position="229"/>
    </location>
</feature>
<comment type="caution">
    <text evidence="3">The sequence shown here is derived from an EMBL/GenBank/DDBJ whole genome shotgun (WGS) entry which is preliminary data.</text>
</comment>
<proteinExistence type="predicted"/>
<feature type="region of interest" description="Disordered" evidence="1">
    <location>
        <begin position="208"/>
        <end position="234"/>
    </location>
</feature>